<organism evidence="2 3">
    <name type="scientific">Ammoniphilus resinae</name>
    <dbReference type="NCBI Taxonomy" id="861532"/>
    <lineage>
        <taxon>Bacteria</taxon>
        <taxon>Bacillati</taxon>
        <taxon>Bacillota</taxon>
        <taxon>Bacilli</taxon>
        <taxon>Bacillales</taxon>
        <taxon>Paenibacillaceae</taxon>
        <taxon>Aneurinibacillus group</taxon>
        <taxon>Ammoniphilus</taxon>
    </lineage>
</organism>
<dbReference type="RefSeq" id="WP_209809275.1">
    <property type="nucleotide sequence ID" value="NZ_JAGGKT010000002.1"/>
</dbReference>
<dbReference type="Proteomes" id="UP001519343">
    <property type="component" value="Unassembled WGS sequence"/>
</dbReference>
<dbReference type="PANTHER" id="PTHR35335:SF1">
    <property type="entry name" value="UPF0716 PROTEIN FXSA"/>
    <property type="match status" value="1"/>
</dbReference>
<keyword evidence="1" id="KW-0812">Transmembrane</keyword>
<proteinExistence type="predicted"/>
<feature type="transmembrane region" description="Helical" evidence="1">
    <location>
        <begin position="93"/>
        <end position="116"/>
    </location>
</feature>
<keyword evidence="3" id="KW-1185">Reference proteome</keyword>
<accession>A0ABS4GLP6</accession>
<dbReference type="Pfam" id="PF04186">
    <property type="entry name" value="FxsA"/>
    <property type="match status" value="1"/>
</dbReference>
<evidence type="ECO:0000313" key="2">
    <source>
        <dbReference type="EMBL" id="MBP1931193.1"/>
    </source>
</evidence>
<dbReference type="NCBIfam" id="NF008528">
    <property type="entry name" value="PRK11463.1-2"/>
    <property type="match status" value="1"/>
</dbReference>
<feature type="transmembrane region" description="Helical" evidence="1">
    <location>
        <begin position="66"/>
        <end position="87"/>
    </location>
</feature>
<reference evidence="2 3" key="1">
    <citation type="submission" date="2021-03" db="EMBL/GenBank/DDBJ databases">
        <title>Genomic Encyclopedia of Type Strains, Phase IV (KMG-IV): sequencing the most valuable type-strain genomes for metagenomic binning, comparative biology and taxonomic classification.</title>
        <authorList>
            <person name="Goeker M."/>
        </authorList>
    </citation>
    <scope>NUCLEOTIDE SEQUENCE [LARGE SCALE GENOMIC DNA]</scope>
    <source>
        <strain evidence="2 3">DSM 24738</strain>
    </source>
</reference>
<feature type="transmembrane region" description="Helical" evidence="1">
    <location>
        <begin position="28"/>
        <end position="46"/>
    </location>
</feature>
<evidence type="ECO:0000313" key="3">
    <source>
        <dbReference type="Proteomes" id="UP001519343"/>
    </source>
</evidence>
<keyword evidence="1" id="KW-1133">Transmembrane helix</keyword>
<protein>
    <submittedName>
        <fullName evidence="2">UPF0716 protein FxsA</fullName>
    </submittedName>
</protein>
<evidence type="ECO:0000256" key="1">
    <source>
        <dbReference type="SAM" id="Phobius"/>
    </source>
</evidence>
<dbReference type="InterPro" id="IPR007313">
    <property type="entry name" value="FxsA"/>
</dbReference>
<keyword evidence="1" id="KW-0472">Membrane</keyword>
<comment type="caution">
    <text evidence="2">The sequence shown here is derived from an EMBL/GenBank/DDBJ whole genome shotgun (WGS) entry which is preliminary data.</text>
</comment>
<dbReference type="EMBL" id="JAGGKT010000002">
    <property type="protein sequence ID" value="MBP1931193.1"/>
    <property type="molecule type" value="Genomic_DNA"/>
</dbReference>
<sequence length="134" mass="15139">MKILIAILIIIPTMEIWGLITAGKAFGWLPTLFMIIFTGMLGAWLAKRQGLQVWQRTIRELQHGGIPGDALLDGVVILAGGLLLLTPGFFTDLIGFLCLIPTTRGIFKLLLIKWLWKNFQNGRFVIHGGNWWRR</sequence>
<name>A0ABS4GLP6_9BACL</name>
<gene>
    <name evidence="2" type="ORF">J2Z37_001190</name>
</gene>
<dbReference type="PANTHER" id="PTHR35335">
    <property type="entry name" value="UPF0716 PROTEIN FXSA"/>
    <property type="match status" value="1"/>
</dbReference>